<dbReference type="PANTHER" id="PTHR12526">
    <property type="entry name" value="GLYCOSYLTRANSFERASE"/>
    <property type="match status" value="1"/>
</dbReference>
<proteinExistence type="predicted"/>
<dbReference type="Pfam" id="PF13692">
    <property type="entry name" value="Glyco_trans_1_4"/>
    <property type="match status" value="1"/>
</dbReference>
<gene>
    <name evidence="1" type="ORF">SAMN02745244_00929</name>
</gene>
<dbReference type="RefSeq" id="WP_073186377.1">
    <property type="nucleotide sequence ID" value="NZ_FQZG01000013.1"/>
</dbReference>
<dbReference type="Gene3D" id="3.40.50.2000">
    <property type="entry name" value="Glycogen Phosphorylase B"/>
    <property type="match status" value="2"/>
</dbReference>
<reference evidence="1 2" key="1">
    <citation type="submission" date="2016-11" db="EMBL/GenBank/DDBJ databases">
        <authorList>
            <person name="Jaros S."/>
            <person name="Januszkiewicz K."/>
            <person name="Wedrychowicz H."/>
        </authorList>
    </citation>
    <scope>NUCLEOTIDE SEQUENCE [LARGE SCALE GENOMIC DNA]</scope>
    <source>
        <strain evidence="1 2">DSM 12906</strain>
    </source>
</reference>
<sequence>MSDPFDQLRARHDFVLFAVTYPHGWRTGSEFVRQRVRAYAAAGLEGVVVDYSPLNVESARWQPEDDAPVLSIRADQLASAIDAAVAGGSALLAHSPTPVAIDELRARVPGGRLAIWFHGYEVRDYRRLHGNTDTHTLTAIRHIRDGQNRDRFKAAAPLFADPAITKVFVSATQRRHSEFDVGIPATNTRIIPNFIDDDTYRARVRQPGEERRILLLRSFATHNYAGDIAVKALDLCSRRDGFSDLAITIRGYGALFREAVADVRRFDNVTVTEGFSSTAQMAALYDAHGVALVPTRYDTQGVMLGEAMASGAVTITNPVAAIPEFTDAKSSLVPRGNDPRAFADAIWHLIGHPEVMPKMSTAAAERVRAQCGRDQTIGLELELIKELSA</sequence>
<dbReference type="GO" id="GO:0016740">
    <property type="term" value="F:transferase activity"/>
    <property type="evidence" value="ECO:0007669"/>
    <property type="project" value="UniProtKB-KW"/>
</dbReference>
<organism evidence="1 2">
    <name type="scientific">Tessaracoccus bendigoensis DSM 12906</name>
    <dbReference type="NCBI Taxonomy" id="1123357"/>
    <lineage>
        <taxon>Bacteria</taxon>
        <taxon>Bacillati</taxon>
        <taxon>Actinomycetota</taxon>
        <taxon>Actinomycetes</taxon>
        <taxon>Propionibacteriales</taxon>
        <taxon>Propionibacteriaceae</taxon>
        <taxon>Tessaracoccus</taxon>
    </lineage>
</organism>
<name>A0A1M6DIW1_9ACTN</name>
<evidence type="ECO:0000313" key="2">
    <source>
        <dbReference type="Proteomes" id="UP000184512"/>
    </source>
</evidence>
<keyword evidence="2" id="KW-1185">Reference proteome</keyword>
<accession>A0A1M6DIW1</accession>
<dbReference type="AlphaFoldDB" id="A0A1M6DIW1"/>
<dbReference type="OrthoDB" id="6713581at2"/>
<dbReference type="EMBL" id="FQZG01000013">
    <property type="protein sequence ID" value="SHI73071.1"/>
    <property type="molecule type" value="Genomic_DNA"/>
</dbReference>
<dbReference type="Proteomes" id="UP000184512">
    <property type="component" value="Unassembled WGS sequence"/>
</dbReference>
<keyword evidence="1" id="KW-0808">Transferase</keyword>
<evidence type="ECO:0000313" key="1">
    <source>
        <dbReference type="EMBL" id="SHI73071.1"/>
    </source>
</evidence>
<dbReference type="CDD" id="cd03801">
    <property type="entry name" value="GT4_PimA-like"/>
    <property type="match status" value="1"/>
</dbReference>
<dbReference type="SUPFAM" id="SSF53756">
    <property type="entry name" value="UDP-Glycosyltransferase/glycogen phosphorylase"/>
    <property type="match status" value="1"/>
</dbReference>
<dbReference type="STRING" id="1123357.SAMN02745244_00929"/>
<protein>
    <submittedName>
        <fullName evidence="1">Glycosyltransferase involved in cell wall bisynthesis</fullName>
    </submittedName>
</protein>